<dbReference type="InterPro" id="IPR036259">
    <property type="entry name" value="MFS_trans_sf"/>
</dbReference>
<feature type="transmembrane region" description="Helical" evidence="1">
    <location>
        <begin position="12"/>
        <end position="34"/>
    </location>
</feature>
<feature type="transmembrane region" description="Helical" evidence="1">
    <location>
        <begin position="374"/>
        <end position="396"/>
    </location>
</feature>
<feature type="transmembrane region" description="Helical" evidence="1">
    <location>
        <begin position="208"/>
        <end position="231"/>
    </location>
</feature>
<feature type="transmembrane region" description="Helical" evidence="1">
    <location>
        <begin position="276"/>
        <end position="299"/>
    </location>
</feature>
<dbReference type="SUPFAM" id="SSF103473">
    <property type="entry name" value="MFS general substrate transporter"/>
    <property type="match status" value="1"/>
</dbReference>
<organism evidence="2 3">
    <name type="scientific">Corynebacterium felinum</name>
    <dbReference type="NCBI Taxonomy" id="131318"/>
    <lineage>
        <taxon>Bacteria</taxon>
        <taxon>Bacillati</taxon>
        <taxon>Actinomycetota</taxon>
        <taxon>Actinomycetes</taxon>
        <taxon>Mycobacteriales</taxon>
        <taxon>Corynebacteriaceae</taxon>
        <taxon>Corynebacterium</taxon>
    </lineage>
</organism>
<evidence type="ECO:0000313" key="2">
    <source>
        <dbReference type="EMBL" id="MDR7355040.1"/>
    </source>
</evidence>
<feature type="transmembrane region" description="Helical" evidence="1">
    <location>
        <begin position="243"/>
        <end position="264"/>
    </location>
</feature>
<keyword evidence="1" id="KW-1133">Transmembrane helix</keyword>
<feature type="transmembrane region" description="Helical" evidence="1">
    <location>
        <begin position="40"/>
        <end position="58"/>
    </location>
</feature>
<dbReference type="Proteomes" id="UP001183619">
    <property type="component" value="Unassembled WGS sequence"/>
</dbReference>
<proteinExistence type="predicted"/>
<feature type="transmembrane region" description="Helical" evidence="1">
    <location>
        <begin position="134"/>
        <end position="155"/>
    </location>
</feature>
<evidence type="ECO:0000313" key="3">
    <source>
        <dbReference type="Proteomes" id="UP001183619"/>
    </source>
</evidence>
<feature type="transmembrane region" description="Helical" evidence="1">
    <location>
        <begin position="161"/>
        <end position="180"/>
    </location>
</feature>
<dbReference type="PROSITE" id="PS51257">
    <property type="entry name" value="PROKAR_LIPOPROTEIN"/>
    <property type="match status" value="1"/>
</dbReference>
<dbReference type="InterPro" id="IPR011701">
    <property type="entry name" value="MFS"/>
</dbReference>
<keyword evidence="1" id="KW-0812">Transmembrane</keyword>
<protein>
    <submittedName>
        <fullName evidence="2">Sugar phosphate permease</fullName>
    </submittedName>
</protein>
<keyword evidence="3" id="KW-1185">Reference proteome</keyword>
<feature type="transmembrane region" description="Helical" evidence="1">
    <location>
        <begin position="305"/>
        <end position="330"/>
    </location>
</feature>
<dbReference type="Gene3D" id="1.20.1250.20">
    <property type="entry name" value="MFS general substrate transporter like domains"/>
    <property type="match status" value="1"/>
</dbReference>
<comment type="caution">
    <text evidence="2">The sequence shown here is derived from an EMBL/GenBank/DDBJ whole genome shotgun (WGS) entry which is preliminary data.</text>
</comment>
<dbReference type="RefSeq" id="WP_277103330.1">
    <property type="nucleotide sequence ID" value="NZ_BAAAJS010000068.1"/>
</dbReference>
<gene>
    <name evidence="2" type="ORF">J2S37_001578</name>
</gene>
<dbReference type="Pfam" id="PF07690">
    <property type="entry name" value="MFS_1"/>
    <property type="match status" value="1"/>
</dbReference>
<evidence type="ECO:0000256" key="1">
    <source>
        <dbReference type="SAM" id="Phobius"/>
    </source>
</evidence>
<reference evidence="2 3" key="1">
    <citation type="submission" date="2023-07" db="EMBL/GenBank/DDBJ databases">
        <title>Sequencing the genomes of 1000 actinobacteria strains.</title>
        <authorList>
            <person name="Klenk H.-P."/>
        </authorList>
    </citation>
    <scope>NUCLEOTIDE SEQUENCE [LARGE SCALE GENOMIC DNA]</scope>
    <source>
        <strain evidence="2 3">DSM 44508</strain>
    </source>
</reference>
<keyword evidence="1" id="KW-0472">Membrane</keyword>
<feature type="transmembrane region" description="Helical" evidence="1">
    <location>
        <begin position="70"/>
        <end position="92"/>
    </location>
</feature>
<name>A0ABU2B8S6_9CORY</name>
<dbReference type="EMBL" id="JAVDYF010000001">
    <property type="protein sequence ID" value="MDR7355040.1"/>
    <property type="molecule type" value="Genomic_DNA"/>
</dbReference>
<sequence>MTPQKILASAQFISACGAGLNLSGFALFFVTVRGFSSTDIGLGLGLAGLLGFFAAVPLSAPADSMSPVTLYVRLSLISGMTVVALSFVHAWWLFVLLAGLQAGLRQAMGAVMLVIVGDLLTSEQRTVFMAKLRVLRNVGFSIGAVVASFILVAQSAEVRQLLVAVPGLALIASVPLLACLPRTSSHSTEVKAVGAGLLSSLRAIRSGAYVGLAFVTVPLMLFNGLLILAIPMTVDKVNSIPTWVAPSFFIVNTVLVVVVQTRVAHWSTTVLSAARCLMAAAVFLVCALVGISVVLFIPAPSFPTAAGLLLLTVVFITASEVLFSAALWELSYSLAPESSRSAHLGVFGATGSLQDVVAAPVIGALLAAPTVLSFGVVELAVVCCAVGAWWCIATLMRTQTQRPSSL</sequence>
<feature type="transmembrane region" description="Helical" evidence="1">
    <location>
        <begin position="342"/>
        <end position="368"/>
    </location>
</feature>
<accession>A0ABU2B8S6</accession>